<dbReference type="GO" id="GO:0005737">
    <property type="term" value="C:cytoplasm"/>
    <property type="evidence" value="ECO:0007669"/>
    <property type="project" value="TreeGrafter"/>
</dbReference>
<feature type="compositionally biased region" description="Basic residues" evidence="3">
    <location>
        <begin position="222"/>
        <end position="232"/>
    </location>
</feature>
<dbReference type="Proteomes" id="UP000623687">
    <property type="component" value="Unassembled WGS sequence"/>
</dbReference>
<dbReference type="RefSeq" id="XP_036634545.1">
    <property type="nucleotide sequence ID" value="XM_036773072.1"/>
</dbReference>
<dbReference type="SUPFAM" id="SSF51905">
    <property type="entry name" value="FAD/NAD(P)-binding domain"/>
    <property type="match status" value="2"/>
</dbReference>
<evidence type="ECO:0000313" key="5">
    <source>
        <dbReference type="Proteomes" id="UP000623687"/>
    </source>
</evidence>
<feature type="compositionally biased region" description="Pro residues" evidence="3">
    <location>
        <begin position="282"/>
        <end position="292"/>
    </location>
</feature>
<reference evidence="4" key="1">
    <citation type="submission" date="2019-07" db="EMBL/GenBank/DDBJ databases">
        <authorList>
            <person name="Palmer J.M."/>
        </authorList>
    </citation>
    <scope>NUCLEOTIDE SEQUENCE</scope>
    <source>
        <strain evidence="4">PC9</strain>
    </source>
</reference>
<dbReference type="GO" id="GO:0007264">
    <property type="term" value="P:small GTPase-mediated signal transduction"/>
    <property type="evidence" value="ECO:0007669"/>
    <property type="project" value="InterPro"/>
</dbReference>
<feature type="compositionally biased region" description="Polar residues" evidence="3">
    <location>
        <begin position="538"/>
        <end position="553"/>
    </location>
</feature>
<dbReference type="InterPro" id="IPR036188">
    <property type="entry name" value="FAD/NAD-bd_sf"/>
</dbReference>
<dbReference type="PANTHER" id="PTHR11787:SF8">
    <property type="entry name" value="RAB GDP DISSOCIATION INHIBITOR"/>
    <property type="match status" value="1"/>
</dbReference>
<keyword evidence="2" id="KW-0343">GTPase activation</keyword>
<dbReference type="SUPFAM" id="SSF54373">
    <property type="entry name" value="FAD-linked reductases, C-terminal domain"/>
    <property type="match status" value="1"/>
</dbReference>
<evidence type="ECO:0000256" key="2">
    <source>
        <dbReference type="ARBA" id="ARBA00022468"/>
    </source>
</evidence>
<dbReference type="Pfam" id="PF00996">
    <property type="entry name" value="GDI"/>
    <property type="match status" value="1"/>
</dbReference>
<feature type="compositionally biased region" description="Basic and acidic residues" evidence="3">
    <location>
        <begin position="430"/>
        <end position="449"/>
    </location>
</feature>
<protein>
    <submittedName>
        <fullName evidence="4">Rab GDP dissociation inhibitor alpha</fullName>
    </submittedName>
</protein>
<dbReference type="Gene3D" id="3.50.50.60">
    <property type="entry name" value="FAD/NAD(P)-binding domain"/>
    <property type="match status" value="1"/>
</dbReference>
<evidence type="ECO:0000256" key="3">
    <source>
        <dbReference type="SAM" id="MobiDB-lite"/>
    </source>
</evidence>
<feature type="compositionally biased region" description="Acidic residues" evidence="3">
    <location>
        <begin position="415"/>
        <end position="429"/>
    </location>
</feature>
<sequence length="1046" mass="117315">MNSYTYPEPAPMGFQYPPQHLVHRSDGHPPNGMSHHVMHPQQQPQQLQGHSNGDLHHRNHPNDHGRGHFNQEAHLGGAPNFPHQPQPGQMPLHPQFMAAMGGAMNMNMGAFQPFMQYFQHPDPRPTTPLGSLDDRDILVDALHRSRREGRTYRQAIEELNGRNKHPSQAWKDYYLDHHDTIDGLVAKKSNAPVPPVRGARKPTFSDLESDSPEKPVSQSIRPKVKPKPRHSVPSRPVVKNEPVEMTKLPPAPRRRQTINSLTAPTAVYTSKLPAPVTDIRIPEPPSSEPTPPTNVIQTSRGNKYTPEDREYFIQFISWRLKEQPELSKMQLCEELAEKALAFDQVPHHTAASWGSHWALRHELADKILAHAKSILDAEEDEKATRGQNDGKGAGKAQTASSSAPVRRPHYKDSSSDSEDSSESEAELTDADAHGSDDEDTPPVKKEVSTRARPITFGDEDLKLMARHIADTRDWDGRTNADRWKLFTDKHTYRSHRAWMEQYRRRKTELDRMAAKIKRKRAAEAGQTKVIKEEHHSDTLQTPSPCPPSKSSDTYGPPAKRKFPSGVDSSGRSELKAPQGSNHLSFYQHLNDRDTTMDEEYDVIVLGTGLTECILSGLLSVEGKKVLHMDRNDYYGGDSASLNLTQLYRKFRPNQAPPSELGRDRDYAVDLIPKFIIASGEMTKILVHTEVTRYLEFKQIAGSFVYRDGRISKVPSTEMEAVKSPLMGLFEKRRAKKFFEFLQTWRDDDPATHQGLNLDRDSMKTVYEKFGLEPGTQDFIGHAMALYLDDDYITKPARETYSRIVLYTSSMARYGKSPYIYPLYGLGELPQSFARLSAIYGGTYMLDKPIDEVITDADGKFVGVKSGGETVKAKQVIGDPSYFGAGKEAEGGKVRVIEEGKVVRAICILKHPIPGTDDSDSCQIIIPQNQVNRRNDIYIAMVSSTHNVCAKDVYVAIVSTIVETDKPELEIAPGLNLLGPIYDKFVSVTPIYVPTAPGTADNIFITKSYDATSHFETVVEDVHDVWKRVVGSDLVLKKRDTEAEVQG</sequence>
<feature type="region of interest" description="Disordered" evidence="3">
    <location>
        <begin position="378"/>
        <end position="452"/>
    </location>
</feature>
<feature type="region of interest" description="Disordered" evidence="3">
    <location>
        <begin position="1"/>
        <end position="93"/>
    </location>
</feature>
<dbReference type="InterPro" id="IPR018203">
    <property type="entry name" value="GDP_dissociation_inhibitor"/>
</dbReference>
<comment type="caution">
    <text evidence="4">The sequence shown here is derived from an EMBL/GenBank/DDBJ whole genome shotgun (WGS) entry which is preliminary data.</text>
</comment>
<gene>
    <name evidence="4" type="primary">GDI1</name>
    <name evidence="4" type="ORF">PC9H_003479</name>
</gene>
<dbReference type="GO" id="GO:0015031">
    <property type="term" value="P:protein transport"/>
    <property type="evidence" value="ECO:0007669"/>
    <property type="project" value="InterPro"/>
</dbReference>
<dbReference type="EMBL" id="JACETU010000002">
    <property type="protein sequence ID" value="KAF7436646.1"/>
    <property type="molecule type" value="Genomic_DNA"/>
</dbReference>
<feature type="region of interest" description="Disordered" evidence="3">
    <location>
        <begin position="519"/>
        <end position="579"/>
    </location>
</feature>
<feature type="region of interest" description="Disordered" evidence="3">
    <location>
        <begin position="186"/>
        <end position="237"/>
    </location>
</feature>
<dbReference type="GO" id="GO:0016192">
    <property type="term" value="P:vesicle-mediated transport"/>
    <property type="evidence" value="ECO:0007669"/>
    <property type="project" value="TreeGrafter"/>
</dbReference>
<feature type="region of interest" description="Disordered" evidence="3">
    <location>
        <begin position="281"/>
        <end position="301"/>
    </location>
</feature>
<dbReference type="PRINTS" id="PR00892">
    <property type="entry name" value="RABGDI"/>
</dbReference>
<dbReference type="PRINTS" id="PR00891">
    <property type="entry name" value="RABGDIREP"/>
</dbReference>
<proteinExistence type="inferred from homology"/>
<evidence type="ECO:0000313" key="4">
    <source>
        <dbReference type="EMBL" id="KAF7436646.1"/>
    </source>
</evidence>
<dbReference type="Gene3D" id="3.30.519.10">
    <property type="entry name" value="Guanine Nucleotide Dissociation Inhibitor, domain 2"/>
    <property type="match status" value="1"/>
</dbReference>
<name>A0A8H7A2F7_PLEOS</name>
<dbReference type="GeneID" id="59373297"/>
<comment type="similarity">
    <text evidence="1">Belongs to the Rab GDI family.</text>
</comment>
<accession>A0A8H7A2F7</accession>
<organism evidence="4 5">
    <name type="scientific">Pleurotus ostreatus</name>
    <name type="common">Oyster mushroom</name>
    <name type="synonym">White-rot fungus</name>
    <dbReference type="NCBI Taxonomy" id="5322"/>
    <lineage>
        <taxon>Eukaryota</taxon>
        <taxon>Fungi</taxon>
        <taxon>Dikarya</taxon>
        <taxon>Basidiomycota</taxon>
        <taxon>Agaricomycotina</taxon>
        <taxon>Agaricomycetes</taxon>
        <taxon>Agaricomycetidae</taxon>
        <taxon>Agaricales</taxon>
        <taxon>Pleurotineae</taxon>
        <taxon>Pleurotaceae</taxon>
        <taxon>Pleurotus</taxon>
    </lineage>
</organism>
<dbReference type="Gene3D" id="1.10.405.10">
    <property type="entry name" value="Guanine Nucleotide Dissociation Inhibitor, domain 1"/>
    <property type="match status" value="1"/>
</dbReference>
<dbReference type="FunFam" id="3.50.50.60:FF:000158">
    <property type="entry name" value="Rab GDP dissociation inhibitor"/>
    <property type="match status" value="1"/>
</dbReference>
<keyword evidence="5" id="KW-1185">Reference proteome</keyword>
<dbReference type="VEuPathDB" id="FungiDB:PC9H_003479"/>
<dbReference type="GO" id="GO:0005096">
    <property type="term" value="F:GTPase activator activity"/>
    <property type="evidence" value="ECO:0007669"/>
    <property type="project" value="UniProtKB-KW"/>
</dbReference>
<dbReference type="FunFam" id="1.10.405.10:FF:000001">
    <property type="entry name" value="Rab GDP dissociation inhibitor"/>
    <property type="match status" value="1"/>
</dbReference>
<dbReference type="GO" id="GO:0005093">
    <property type="term" value="F:Rab GDP-dissociation inhibitor activity"/>
    <property type="evidence" value="ECO:0007669"/>
    <property type="project" value="InterPro"/>
</dbReference>
<evidence type="ECO:0000256" key="1">
    <source>
        <dbReference type="ARBA" id="ARBA00005593"/>
    </source>
</evidence>
<dbReference type="PANTHER" id="PTHR11787">
    <property type="entry name" value="RAB GDP-DISSOCIATION INHIBITOR"/>
    <property type="match status" value="1"/>
</dbReference>
<dbReference type="AlphaFoldDB" id="A0A8H7A2F7"/>
<feature type="compositionally biased region" description="Basic and acidic residues" evidence="3">
    <location>
        <begin position="53"/>
        <end position="71"/>
    </location>
</feature>
<dbReference type="InterPro" id="IPR000806">
    <property type="entry name" value="RabGDI"/>
</dbReference>
<dbReference type="OrthoDB" id="9446342at2759"/>